<dbReference type="PROSITE" id="PS51918">
    <property type="entry name" value="RADICAL_SAM"/>
    <property type="match status" value="1"/>
</dbReference>
<evidence type="ECO:0000313" key="9">
    <source>
        <dbReference type="EMBL" id="AVQ13763.1"/>
    </source>
</evidence>
<keyword evidence="5" id="KW-0408">Iron</keyword>
<dbReference type="SUPFAM" id="SSF102114">
    <property type="entry name" value="Radical SAM enzymes"/>
    <property type="match status" value="1"/>
</dbReference>
<dbReference type="GO" id="GO:0051536">
    <property type="term" value="F:iron-sulfur cluster binding"/>
    <property type="evidence" value="ECO:0007669"/>
    <property type="project" value="UniProtKB-KW"/>
</dbReference>
<dbReference type="Pfam" id="PF04055">
    <property type="entry name" value="Radical_SAM"/>
    <property type="match status" value="1"/>
</dbReference>
<feature type="domain" description="Radical SAM core" evidence="8">
    <location>
        <begin position="39"/>
        <end position="257"/>
    </location>
</feature>
<dbReference type="InterPro" id="IPR007197">
    <property type="entry name" value="rSAM"/>
</dbReference>
<comment type="cofactor">
    <cofactor evidence="1">
        <name>[4Fe-4S] cluster</name>
        <dbReference type="ChEBI" id="CHEBI:49883"/>
    </cofactor>
</comment>
<keyword evidence="3" id="KW-0949">S-adenosyl-L-methionine</keyword>
<dbReference type="PANTHER" id="PTHR43273:SF3">
    <property type="entry name" value="ANAEROBIC SULFATASE-MATURATING ENZYME HOMOLOG ASLB-RELATED"/>
    <property type="match status" value="1"/>
</dbReference>
<proteinExistence type="inferred from homology"/>
<dbReference type="SMART" id="SM00729">
    <property type="entry name" value="Elp3"/>
    <property type="match status" value="1"/>
</dbReference>
<comment type="similarity">
    <text evidence="7">Belongs to the radical SAM superfamily. Anaerobic sulfatase-maturating enzyme family.</text>
</comment>
<dbReference type="InterPro" id="IPR058240">
    <property type="entry name" value="rSAM_sf"/>
</dbReference>
<dbReference type="EMBL" id="CP027844">
    <property type="protein sequence ID" value="AVQ13763.1"/>
    <property type="molecule type" value="Genomic_DNA"/>
</dbReference>
<dbReference type="InterPro" id="IPR013785">
    <property type="entry name" value="Aldolase_TIM"/>
</dbReference>
<dbReference type="SFLD" id="SFLDS00029">
    <property type="entry name" value="Radical_SAM"/>
    <property type="match status" value="1"/>
</dbReference>
<evidence type="ECO:0000256" key="6">
    <source>
        <dbReference type="ARBA" id="ARBA00023014"/>
    </source>
</evidence>
<evidence type="ECO:0000256" key="1">
    <source>
        <dbReference type="ARBA" id="ARBA00001966"/>
    </source>
</evidence>
<dbReference type="Proteomes" id="UP000033961">
    <property type="component" value="Chromosome II"/>
</dbReference>
<dbReference type="AlphaFoldDB" id="A0A2P1QXX5"/>
<evidence type="ECO:0000259" key="8">
    <source>
        <dbReference type="PROSITE" id="PS51918"/>
    </source>
</evidence>
<gene>
    <name evidence="9" type="ORF">XB16_3482</name>
</gene>
<organism evidence="9 10">
    <name type="scientific">Leptospira santarosai</name>
    <dbReference type="NCBI Taxonomy" id="28183"/>
    <lineage>
        <taxon>Bacteria</taxon>
        <taxon>Pseudomonadati</taxon>
        <taxon>Spirochaetota</taxon>
        <taxon>Spirochaetia</taxon>
        <taxon>Leptospirales</taxon>
        <taxon>Leptospiraceae</taxon>
        <taxon>Leptospira</taxon>
    </lineage>
</organism>
<dbReference type="InterPro" id="IPR006638">
    <property type="entry name" value="Elp3/MiaA/NifB-like_rSAM"/>
</dbReference>
<evidence type="ECO:0000256" key="4">
    <source>
        <dbReference type="ARBA" id="ARBA00022723"/>
    </source>
</evidence>
<dbReference type="InterPro" id="IPR034391">
    <property type="entry name" value="AdoMet-like_SPASM_containing"/>
</dbReference>
<dbReference type="CDD" id="cd21109">
    <property type="entry name" value="SPASM"/>
    <property type="match status" value="1"/>
</dbReference>
<evidence type="ECO:0000256" key="5">
    <source>
        <dbReference type="ARBA" id="ARBA00023004"/>
    </source>
</evidence>
<dbReference type="PANTHER" id="PTHR43273">
    <property type="entry name" value="ANAEROBIC SULFATASE-MATURATING ENZYME HOMOLOG ASLB-RELATED"/>
    <property type="match status" value="1"/>
</dbReference>
<evidence type="ECO:0000256" key="7">
    <source>
        <dbReference type="ARBA" id="ARBA00023601"/>
    </source>
</evidence>
<dbReference type="GO" id="GO:0016491">
    <property type="term" value="F:oxidoreductase activity"/>
    <property type="evidence" value="ECO:0007669"/>
    <property type="project" value="InterPro"/>
</dbReference>
<evidence type="ECO:0000256" key="3">
    <source>
        <dbReference type="ARBA" id="ARBA00022691"/>
    </source>
</evidence>
<name>A0A2P1QXX5_9LEPT</name>
<keyword evidence="4" id="KW-0479">Metal-binding</keyword>
<dbReference type="SFLD" id="SFLDG01067">
    <property type="entry name" value="SPASM/twitch_domain_containing"/>
    <property type="match status" value="1"/>
</dbReference>
<keyword evidence="2" id="KW-0004">4Fe-4S</keyword>
<protein>
    <submittedName>
        <fullName evidence="9">Radical SAM domain protein</fullName>
    </submittedName>
</protein>
<keyword evidence="6" id="KW-0411">Iron-sulfur</keyword>
<dbReference type="InterPro" id="IPR023867">
    <property type="entry name" value="Sulphatase_maturase_rSAM"/>
</dbReference>
<dbReference type="RefSeq" id="WP_004479693.1">
    <property type="nucleotide sequence ID" value="NZ_CP097245.1"/>
</dbReference>
<evidence type="ECO:0000256" key="2">
    <source>
        <dbReference type="ARBA" id="ARBA00022485"/>
    </source>
</evidence>
<dbReference type="GO" id="GO:0046872">
    <property type="term" value="F:metal ion binding"/>
    <property type="evidence" value="ECO:0007669"/>
    <property type="project" value="UniProtKB-KW"/>
</dbReference>
<dbReference type="CDD" id="cd01335">
    <property type="entry name" value="Radical_SAM"/>
    <property type="match status" value="1"/>
</dbReference>
<dbReference type="Pfam" id="PF13186">
    <property type="entry name" value="SPASM"/>
    <property type="match status" value="1"/>
</dbReference>
<sequence>MENYKRESDAVKILARIKGPVFEEYRKRWDLVNNFELETEFPMFLHIETSFKCNFRCPMCVQGVPELKEKFGYKEKMTTESITKILSEGKKYNTPSVSFQGDNEPFLNKEITDWFRLAVEFGYLDVMVNTNGSLVTKELAEKIIKSGLTRIRFSLDAINEDTYKKIRLGGKFEQVMENIDNFLRIRKELNSELPIVGVNFVRMKENENEIDKFIKYWNDKVDFIVIQDFMTPDVEGDFESLAGKEKINNYNFKCNQPWQRLYVRGNGDVTPCCAMFSSYLKLGDLSNRDLVDLWNSKEAKDLRKIHKEGRYHENPICLKCSKMSS</sequence>
<reference evidence="9 10" key="1">
    <citation type="journal article" date="2015" name="Genome Announc.">
        <title>Draft Genome Sequences of Leptospira santarosai Strains U160, U164, and U233, Isolated from Asymptomatic Cattle.</title>
        <authorList>
            <person name="Kremer F.S."/>
            <person name="Eslabao M.R."/>
            <person name="Provisor M."/>
            <person name="Woloski R.D."/>
            <person name="Ramires O.V."/>
            <person name="Moreno L.Z."/>
            <person name="Moreno A.M."/>
            <person name="Hamond C."/>
            <person name="Lilenbaum W."/>
            <person name="Dellagostin O.A."/>
        </authorList>
    </citation>
    <scope>NUCLEOTIDE SEQUENCE [LARGE SCALE GENOMIC DNA]</scope>
    <source>
        <strain evidence="9 10">U160</strain>
    </source>
</reference>
<evidence type="ECO:0000313" key="10">
    <source>
        <dbReference type="Proteomes" id="UP000033961"/>
    </source>
</evidence>
<dbReference type="SFLD" id="SFLDG01387">
    <property type="entry name" value="BtrN-like_SPASM_domain_contain"/>
    <property type="match status" value="1"/>
</dbReference>
<dbReference type="Gene3D" id="3.20.20.70">
    <property type="entry name" value="Aldolase class I"/>
    <property type="match status" value="1"/>
</dbReference>
<dbReference type="InterPro" id="IPR023885">
    <property type="entry name" value="4Fe4S-binding_SPASM_dom"/>
</dbReference>
<accession>A0A2P1QXX5</accession>